<dbReference type="AlphaFoldDB" id="A0A8I6RV40"/>
<evidence type="ECO:0000259" key="8">
    <source>
        <dbReference type="SMART" id="SM00848"/>
    </source>
</evidence>
<keyword evidence="4" id="KW-0788">Thiol protease</keyword>
<dbReference type="InterPro" id="IPR013128">
    <property type="entry name" value="Peptidase_C1A"/>
</dbReference>
<evidence type="ECO:0000259" key="7">
    <source>
        <dbReference type="SMART" id="SM00645"/>
    </source>
</evidence>
<keyword evidence="5" id="KW-0865">Zymogen</keyword>
<evidence type="ECO:0000256" key="1">
    <source>
        <dbReference type="ARBA" id="ARBA00008455"/>
    </source>
</evidence>
<feature type="domain" description="Cathepsin propeptide inhibitor" evidence="8">
    <location>
        <begin position="37"/>
        <end position="97"/>
    </location>
</feature>
<evidence type="ECO:0000256" key="2">
    <source>
        <dbReference type="ARBA" id="ARBA00022670"/>
    </source>
</evidence>
<evidence type="ECO:0008006" key="11">
    <source>
        <dbReference type="Google" id="ProtNLM"/>
    </source>
</evidence>
<dbReference type="OrthoDB" id="498368at2759"/>
<dbReference type="Gene3D" id="3.90.70.10">
    <property type="entry name" value="Cysteine proteinases"/>
    <property type="match status" value="1"/>
</dbReference>
<sequence>MEKWKFWFSILVFAGLCFLALRFTLTVRNEESEEHLFASFLKKYRRNYTEESEEYKSRLDAFKNAVKLTKEWNNGRTSELSALYGITQFADILSKDFSKKYLRGRSHAKIHKHTHYHHHHHDNVTAQRIKRAIDVDLPNVVDWRNKNVVNSVKDQKLCGACWAFSTVGVIESIAAIKTGVLPTLSVQQMIDCARNGNMGCVGGDPCSLVEWLDENNIKVVSELDYPLLLKDNACIVKKSDYGIRIADYTCDYLVGKEEKLLKMLALHGPVAAAVNALSWQFYLGGVIESHCDGALDKLNHAVQIVGYDLTSSLPHYIVKNSWGKYFGEKGYVRVAIGANVCGIASEITSLDVIT</sequence>
<dbReference type="KEGG" id="clec:106667151"/>
<dbReference type="PRINTS" id="PR00705">
    <property type="entry name" value="PAPAIN"/>
</dbReference>
<keyword evidence="2" id="KW-0645">Protease</keyword>
<dbReference type="InterPro" id="IPR000668">
    <property type="entry name" value="Peptidase_C1A_C"/>
</dbReference>
<dbReference type="SMART" id="SM00848">
    <property type="entry name" value="Inhibitor_I29"/>
    <property type="match status" value="1"/>
</dbReference>
<evidence type="ECO:0000256" key="6">
    <source>
        <dbReference type="ARBA" id="ARBA00023157"/>
    </source>
</evidence>
<dbReference type="PROSITE" id="PS00639">
    <property type="entry name" value="THIOL_PROTEASE_HIS"/>
    <property type="match status" value="1"/>
</dbReference>
<reference evidence="9" key="1">
    <citation type="submission" date="2022-01" db="UniProtKB">
        <authorList>
            <consortium name="EnsemblMetazoa"/>
        </authorList>
    </citation>
    <scope>IDENTIFICATION</scope>
</reference>
<comment type="similarity">
    <text evidence="1">Belongs to the peptidase C1 family.</text>
</comment>
<accession>A0A8I6RV40</accession>
<evidence type="ECO:0000313" key="10">
    <source>
        <dbReference type="Proteomes" id="UP000494040"/>
    </source>
</evidence>
<feature type="domain" description="Peptidase C1A papain C-terminal" evidence="7">
    <location>
        <begin position="137"/>
        <end position="351"/>
    </location>
</feature>
<proteinExistence type="inferred from homology"/>
<dbReference type="Pfam" id="PF00112">
    <property type="entry name" value="Peptidase_C1"/>
    <property type="match status" value="1"/>
</dbReference>
<dbReference type="OMA" id="SNHGCNG"/>
<dbReference type="CDD" id="cd02248">
    <property type="entry name" value="Peptidase_C1A"/>
    <property type="match status" value="1"/>
</dbReference>
<dbReference type="SUPFAM" id="SSF54001">
    <property type="entry name" value="Cysteine proteinases"/>
    <property type="match status" value="1"/>
</dbReference>
<name>A0A8I6RV40_CIMLE</name>
<dbReference type="InterPro" id="IPR000169">
    <property type="entry name" value="Pept_cys_AS"/>
</dbReference>
<keyword evidence="3" id="KW-0378">Hydrolase</keyword>
<dbReference type="Proteomes" id="UP000494040">
    <property type="component" value="Unassembled WGS sequence"/>
</dbReference>
<dbReference type="GO" id="GO:0006508">
    <property type="term" value="P:proteolysis"/>
    <property type="evidence" value="ECO:0007669"/>
    <property type="project" value="UniProtKB-KW"/>
</dbReference>
<dbReference type="PANTHER" id="PTHR12411">
    <property type="entry name" value="CYSTEINE PROTEASE FAMILY C1-RELATED"/>
    <property type="match status" value="1"/>
</dbReference>
<dbReference type="SMART" id="SM00645">
    <property type="entry name" value="Pept_C1"/>
    <property type="match status" value="1"/>
</dbReference>
<keyword evidence="10" id="KW-1185">Reference proteome</keyword>
<dbReference type="PROSITE" id="PS00139">
    <property type="entry name" value="THIOL_PROTEASE_CYS"/>
    <property type="match status" value="1"/>
</dbReference>
<evidence type="ECO:0000313" key="9">
    <source>
        <dbReference type="EnsemblMetazoa" id="XP_014250363.1"/>
    </source>
</evidence>
<keyword evidence="6" id="KW-1015">Disulfide bond</keyword>
<dbReference type="Pfam" id="PF08246">
    <property type="entry name" value="Inhibitor_I29"/>
    <property type="match status" value="1"/>
</dbReference>
<gene>
    <name evidence="9" type="primary">106667151</name>
</gene>
<dbReference type="InterPro" id="IPR038765">
    <property type="entry name" value="Papain-like_cys_pep_sf"/>
</dbReference>
<dbReference type="EnsemblMetazoa" id="XM_014394877.2">
    <property type="protein sequence ID" value="XP_014250363.1"/>
    <property type="gene ID" value="LOC106667151"/>
</dbReference>
<organism evidence="9 10">
    <name type="scientific">Cimex lectularius</name>
    <name type="common">Bed bug</name>
    <name type="synonym">Acanthia lectularia</name>
    <dbReference type="NCBI Taxonomy" id="79782"/>
    <lineage>
        <taxon>Eukaryota</taxon>
        <taxon>Metazoa</taxon>
        <taxon>Ecdysozoa</taxon>
        <taxon>Arthropoda</taxon>
        <taxon>Hexapoda</taxon>
        <taxon>Insecta</taxon>
        <taxon>Pterygota</taxon>
        <taxon>Neoptera</taxon>
        <taxon>Paraneoptera</taxon>
        <taxon>Hemiptera</taxon>
        <taxon>Heteroptera</taxon>
        <taxon>Panheteroptera</taxon>
        <taxon>Cimicomorpha</taxon>
        <taxon>Cimicidae</taxon>
        <taxon>Cimex</taxon>
    </lineage>
</organism>
<evidence type="ECO:0000256" key="5">
    <source>
        <dbReference type="ARBA" id="ARBA00023145"/>
    </source>
</evidence>
<dbReference type="InterPro" id="IPR039417">
    <property type="entry name" value="Peptidase_C1A_papain-like"/>
</dbReference>
<evidence type="ECO:0000256" key="4">
    <source>
        <dbReference type="ARBA" id="ARBA00022807"/>
    </source>
</evidence>
<protein>
    <recommendedName>
        <fullName evidence="11">Cathepsin O</fullName>
    </recommendedName>
</protein>
<dbReference type="InterPro" id="IPR025660">
    <property type="entry name" value="Pept_his_AS"/>
</dbReference>
<evidence type="ECO:0000256" key="3">
    <source>
        <dbReference type="ARBA" id="ARBA00022801"/>
    </source>
</evidence>
<dbReference type="InterPro" id="IPR013201">
    <property type="entry name" value="Prot_inhib_I29"/>
</dbReference>
<dbReference type="GO" id="GO:0008234">
    <property type="term" value="F:cysteine-type peptidase activity"/>
    <property type="evidence" value="ECO:0007669"/>
    <property type="project" value="UniProtKB-KW"/>
</dbReference>